<dbReference type="PROSITE" id="PS00671">
    <property type="entry name" value="D_2_HYDROXYACID_DH_3"/>
    <property type="match status" value="1"/>
</dbReference>
<protein>
    <submittedName>
        <fullName evidence="7">D-lactate dehydrogenase</fullName>
    </submittedName>
</protein>
<accession>A0A1I3ZTJ3</accession>
<dbReference type="Proteomes" id="UP000199589">
    <property type="component" value="Unassembled WGS sequence"/>
</dbReference>
<dbReference type="RefSeq" id="WP_091898178.1">
    <property type="nucleotide sequence ID" value="NZ_FOSJ01000038.1"/>
</dbReference>
<gene>
    <name evidence="7" type="ORF">SAMN04488569_103812</name>
</gene>
<feature type="domain" description="D-isomer specific 2-hydroxyacid dehydrogenase NAD-binding" evidence="6">
    <location>
        <begin position="112"/>
        <end position="298"/>
    </location>
</feature>
<dbReference type="SUPFAM" id="SSF51735">
    <property type="entry name" value="NAD(P)-binding Rossmann-fold domains"/>
    <property type="match status" value="1"/>
</dbReference>
<dbReference type="InterPro" id="IPR036291">
    <property type="entry name" value="NAD(P)-bd_dom_sf"/>
</dbReference>
<evidence type="ECO:0000256" key="3">
    <source>
        <dbReference type="ARBA" id="ARBA00023027"/>
    </source>
</evidence>
<evidence type="ECO:0000256" key="2">
    <source>
        <dbReference type="ARBA" id="ARBA00023002"/>
    </source>
</evidence>
<dbReference type="InterPro" id="IPR006140">
    <property type="entry name" value="D-isomer_DH_NAD-bd"/>
</dbReference>
<dbReference type="Gene3D" id="3.40.50.720">
    <property type="entry name" value="NAD(P)-binding Rossmann-like Domain"/>
    <property type="match status" value="2"/>
</dbReference>
<dbReference type="PROSITE" id="PS00670">
    <property type="entry name" value="D_2_HYDROXYACID_DH_2"/>
    <property type="match status" value="1"/>
</dbReference>
<dbReference type="PANTHER" id="PTHR43026:SF1">
    <property type="entry name" value="2-HYDROXYACID DEHYDROGENASE HOMOLOG 1-RELATED"/>
    <property type="match status" value="1"/>
</dbReference>
<dbReference type="GO" id="GO:0047545">
    <property type="term" value="F:(S)-2-hydroxyglutarate dehydrogenase activity"/>
    <property type="evidence" value="ECO:0007669"/>
    <property type="project" value="UniProtKB-ARBA"/>
</dbReference>
<keyword evidence="3" id="KW-0520">NAD</keyword>
<name>A0A1I3ZTJ3_9LACT</name>
<dbReference type="InterPro" id="IPR006139">
    <property type="entry name" value="D-isomer_2_OHA_DH_cat_dom"/>
</dbReference>
<reference evidence="8" key="1">
    <citation type="submission" date="2016-10" db="EMBL/GenBank/DDBJ databases">
        <authorList>
            <person name="Varghese N."/>
            <person name="Submissions S."/>
        </authorList>
    </citation>
    <scope>NUCLEOTIDE SEQUENCE [LARGE SCALE GENOMIC DNA]</scope>
    <source>
        <strain evidence="8">DSM 16108</strain>
    </source>
</reference>
<dbReference type="PROSITE" id="PS00065">
    <property type="entry name" value="D_2_HYDROXYACID_DH_1"/>
    <property type="match status" value="1"/>
</dbReference>
<dbReference type="STRING" id="258723.GCA_900169305_01482"/>
<evidence type="ECO:0000313" key="7">
    <source>
        <dbReference type="EMBL" id="SFK47257.1"/>
    </source>
</evidence>
<evidence type="ECO:0000259" key="5">
    <source>
        <dbReference type="Pfam" id="PF00389"/>
    </source>
</evidence>
<keyword evidence="8" id="KW-1185">Reference proteome</keyword>
<comment type="similarity">
    <text evidence="1 4">Belongs to the D-isomer specific 2-hydroxyacid dehydrogenase family.</text>
</comment>
<dbReference type="OrthoDB" id="9805416at2"/>
<dbReference type="Pfam" id="PF00389">
    <property type="entry name" value="2-Hacid_dh"/>
    <property type="match status" value="1"/>
</dbReference>
<dbReference type="PANTHER" id="PTHR43026">
    <property type="entry name" value="2-HYDROXYACID DEHYDROGENASE HOMOLOG 1-RELATED"/>
    <property type="match status" value="1"/>
</dbReference>
<dbReference type="Pfam" id="PF02826">
    <property type="entry name" value="2-Hacid_dh_C"/>
    <property type="match status" value="1"/>
</dbReference>
<organism evidence="7 8">
    <name type="scientific">Marinilactibacillus piezotolerans</name>
    <dbReference type="NCBI Taxonomy" id="258723"/>
    <lineage>
        <taxon>Bacteria</taxon>
        <taxon>Bacillati</taxon>
        <taxon>Bacillota</taxon>
        <taxon>Bacilli</taxon>
        <taxon>Lactobacillales</taxon>
        <taxon>Carnobacteriaceae</taxon>
        <taxon>Marinilactibacillus</taxon>
    </lineage>
</organism>
<evidence type="ECO:0000256" key="1">
    <source>
        <dbReference type="ARBA" id="ARBA00005854"/>
    </source>
</evidence>
<dbReference type="GO" id="GO:0051287">
    <property type="term" value="F:NAD binding"/>
    <property type="evidence" value="ECO:0007669"/>
    <property type="project" value="InterPro"/>
</dbReference>
<dbReference type="GO" id="GO:0008720">
    <property type="term" value="F:D-lactate dehydrogenase (NAD+) activity"/>
    <property type="evidence" value="ECO:0007669"/>
    <property type="project" value="TreeGrafter"/>
</dbReference>
<dbReference type="SUPFAM" id="SSF52283">
    <property type="entry name" value="Formate/glycerate dehydrogenase catalytic domain-like"/>
    <property type="match status" value="1"/>
</dbReference>
<proteinExistence type="inferred from homology"/>
<dbReference type="AlphaFoldDB" id="A0A1I3ZTJ3"/>
<dbReference type="GO" id="GO:0004617">
    <property type="term" value="F:phosphoglycerate dehydrogenase activity"/>
    <property type="evidence" value="ECO:0007669"/>
    <property type="project" value="UniProtKB-ARBA"/>
</dbReference>
<keyword evidence="2 4" id="KW-0560">Oxidoreductase</keyword>
<sequence length="330" mass="36356">MKLMMFSIREDERPALKAWEERNGVEVTPVTDPLTSENVQLAEGYDGICIQQRVDLTEETIYEQLEQFGIKQIALRTAGYDIIDLALAKKHHLKITNVPAYSPTSVAELVVMQALRLIRNNPILEENQSRGDFRWVGLIAKEINTLTVGIIGAGKIGGTAARLFHALGATVIAYDPVQRTEMQDILTYEPSQKAVLEKADIVSLHVPLDETTTHLIDEAALNQMKSDAYIINAARGPVVDVPALIQALEQNKIAGAALDTLPNEQHFFNHDLSGKDLSDENLKKLMNMNNVLITPHIGFYTTVAVQNMVDSALGSAMDIIQSGQSDNEVS</sequence>
<dbReference type="InterPro" id="IPR029753">
    <property type="entry name" value="D-isomer_DH_CS"/>
</dbReference>
<dbReference type="InterPro" id="IPR029752">
    <property type="entry name" value="D-isomer_DH_CS1"/>
</dbReference>
<feature type="domain" description="D-isomer specific 2-hydroxyacid dehydrogenase catalytic" evidence="5">
    <location>
        <begin position="7"/>
        <end position="329"/>
    </location>
</feature>
<dbReference type="EMBL" id="FOSJ01000038">
    <property type="protein sequence ID" value="SFK47257.1"/>
    <property type="molecule type" value="Genomic_DNA"/>
</dbReference>
<evidence type="ECO:0000256" key="4">
    <source>
        <dbReference type="RuleBase" id="RU003719"/>
    </source>
</evidence>
<dbReference type="CDD" id="cd12186">
    <property type="entry name" value="LDH"/>
    <property type="match status" value="1"/>
</dbReference>
<evidence type="ECO:0000259" key="6">
    <source>
        <dbReference type="Pfam" id="PF02826"/>
    </source>
</evidence>
<evidence type="ECO:0000313" key="8">
    <source>
        <dbReference type="Proteomes" id="UP000199589"/>
    </source>
</evidence>
<dbReference type="GO" id="GO:0006564">
    <property type="term" value="P:L-serine biosynthetic process"/>
    <property type="evidence" value="ECO:0007669"/>
    <property type="project" value="UniProtKB-ARBA"/>
</dbReference>
<dbReference type="InterPro" id="IPR058205">
    <property type="entry name" value="D-LDH-like"/>
</dbReference>
<dbReference type="FunFam" id="3.40.50.720:FF:000041">
    <property type="entry name" value="D-3-phosphoglycerate dehydrogenase"/>
    <property type="match status" value="1"/>
</dbReference>